<dbReference type="AlphaFoldDB" id="A0AAV0H184"/>
<evidence type="ECO:0000313" key="2">
    <source>
        <dbReference type="EMBL" id="CAI0378095.1"/>
    </source>
</evidence>
<evidence type="ECO:0000256" key="1">
    <source>
        <dbReference type="SAM" id="MobiDB-lite"/>
    </source>
</evidence>
<protein>
    <submittedName>
        <fullName evidence="2">Uncharacterized protein</fullName>
    </submittedName>
</protein>
<proteinExistence type="predicted"/>
<gene>
    <name evidence="2" type="ORF">LITE_LOCUS1746</name>
</gene>
<name>A0AAV0H184_9ROSI</name>
<reference evidence="2" key="1">
    <citation type="submission" date="2022-08" db="EMBL/GenBank/DDBJ databases">
        <authorList>
            <person name="Gutierrez-Valencia J."/>
        </authorList>
    </citation>
    <scope>NUCLEOTIDE SEQUENCE</scope>
</reference>
<comment type="caution">
    <text evidence="2">The sequence shown here is derived from an EMBL/GenBank/DDBJ whole genome shotgun (WGS) entry which is preliminary data.</text>
</comment>
<dbReference type="EMBL" id="CAMGYJ010000002">
    <property type="protein sequence ID" value="CAI0378095.1"/>
    <property type="molecule type" value="Genomic_DNA"/>
</dbReference>
<dbReference type="Proteomes" id="UP001154282">
    <property type="component" value="Unassembled WGS sequence"/>
</dbReference>
<organism evidence="2 3">
    <name type="scientific">Linum tenue</name>
    <dbReference type="NCBI Taxonomy" id="586396"/>
    <lineage>
        <taxon>Eukaryota</taxon>
        <taxon>Viridiplantae</taxon>
        <taxon>Streptophyta</taxon>
        <taxon>Embryophyta</taxon>
        <taxon>Tracheophyta</taxon>
        <taxon>Spermatophyta</taxon>
        <taxon>Magnoliopsida</taxon>
        <taxon>eudicotyledons</taxon>
        <taxon>Gunneridae</taxon>
        <taxon>Pentapetalae</taxon>
        <taxon>rosids</taxon>
        <taxon>fabids</taxon>
        <taxon>Malpighiales</taxon>
        <taxon>Linaceae</taxon>
        <taxon>Linum</taxon>
    </lineage>
</organism>
<feature type="region of interest" description="Disordered" evidence="1">
    <location>
        <begin position="24"/>
        <end position="78"/>
    </location>
</feature>
<accession>A0AAV0H184</accession>
<feature type="compositionally biased region" description="Basic and acidic residues" evidence="1">
    <location>
        <begin position="26"/>
        <end position="45"/>
    </location>
</feature>
<keyword evidence="3" id="KW-1185">Reference proteome</keyword>
<evidence type="ECO:0000313" key="3">
    <source>
        <dbReference type="Proteomes" id="UP001154282"/>
    </source>
</evidence>
<feature type="non-terminal residue" evidence="2">
    <location>
        <position position="1"/>
    </location>
</feature>
<sequence length="78" mass="8763">IDLKLDPPPETKTASFFLATPVSGEAENRVPSKERQRWARSDQRQGRARKGLLRVFGTGGGKMGFEQNSVMKQRESML</sequence>